<name>A0A231VKG0_THETR</name>
<sequence length="109" mass="12344">MEYEEIVMKIIVSGGNARSHAMTAIQYAKSGNIKEARKEIDKACEELDKAHDVQTKLIQDEAAGNRKEVTLLMVHAQDHLMNAITVKDLAQEFIDMYEKQLKLESVLAR</sequence>
<dbReference type="GO" id="GO:0046872">
    <property type="term" value="F:metal ion binding"/>
    <property type="evidence" value="ECO:0007669"/>
    <property type="project" value="UniProtKB-KW"/>
</dbReference>
<comment type="subcellular location">
    <subcellularLocation>
        <location evidence="1">Cytoplasm</location>
    </subcellularLocation>
</comment>
<protein>
    <submittedName>
        <fullName evidence="10">PTS cellobiose transporter subunit IIA</fullName>
    </submittedName>
    <submittedName>
        <fullName evidence="11">PTS lactose/cellobiose transporter subunit IIA</fullName>
    </submittedName>
</protein>
<evidence type="ECO:0000313" key="10">
    <source>
        <dbReference type="EMBL" id="AST57113.1"/>
    </source>
</evidence>
<evidence type="ECO:0000256" key="9">
    <source>
        <dbReference type="PROSITE-ProRule" id="PRU00418"/>
    </source>
</evidence>
<dbReference type="SUPFAM" id="SSF46973">
    <property type="entry name" value="Enzyme IIa from lactose specific PTS, IIa-lac"/>
    <property type="match status" value="1"/>
</dbReference>
<proteinExistence type="predicted"/>
<reference evidence="11 13" key="2">
    <citation type="submission" date="2017-06" db="EMBL/GenBank/DDBJ databases">
        <title>Isolation and characterization of a thermophilic and butanogenic Thermoanaerobacterium thermosaccharolyticum M5 capable of efficient degradation of hemicellulose.</title>
        <authorList>
            <person name="Xin F."/>
            <person name="Jiang Y."/>
        </authorList>
    </citation>
    <scope>NUCLEOTIDE SEQUENCE [LARGE SCALE GENOMIC DNA]</scope>
    <source>
        <strain evidence="11 13">M5</strain>
    </source>
</reference>
<evidence type="ECO:0000256" key="8">
    <source>
        <dbReference type="PIRSR" id="PIRSR000699-2"/>
    </source>
</evidence>
<evidence type="ECO:0000256" key="2">
    <source>
        <dbReference type="ARBA" id="ARBA00022448"/>
    </source>
</evidence>
<dbReference type="CDD" id="cd00215">
    <property type="entry name" value="PTS_IIA_lac"/>
    <property type="match status" value="1"/>
</dbReference>
<evidence type="ECO:0000256" key="3">
    <source>
        <dbReference type="ARBA" id="ARBA00022490"/>
    </source>
</evidence>
<feature type="modified residue" description="Phosphohistidine; by HPr" evidence="9">
    <location>
        <position position="75"/>
    </location>
</feature>
<evidence type="ECO:0000256" key="5">
    <source>
        <dbReference type="ARBA" id="ARBA00022679"/>
    </source>
</evidence>
<dbReference type="Gene3D" id="1.20.58.80">
    <property type="entry name" value="Phosphotransferase system, lactose/cellobiose-type IIA subunit"/>
    <property type="match status" value="1"/>
</dbReference>
<evidence type="ECO:0000313" key="13">
    <source>
        <dbReference type="Proteomes" id="UP000215301"/>
    </source>
</evidence>
<dbReference type="InterPro" id="IPR036542">
    <property type="entry name" value="PTS_IIA_lac/cel_sf"/>
</dbReference>
<evidence type="ECO:0000256" key="1">
    <source>
        <dbReference type="ARBA" id="ARBA00004496"/>
    </source>
</evidence>
<dbReference type="PANTHER" id="PTHR34382">
    <property type="entry name" value="PTS SYSTEM N,N'-DIACETYLCHITOBIOSE-SPECIFIC EIIA COMPONENT"/>
    <property type="match status" value="1"/>
</dbReference>
<evidence type="ECO:0000256" key="4">
    <source>
        <dbReference type="ARBA" id="ARBA00022597"/>
    </source>
</evidence>
<reference evidence="10 12" key="1">
    <citation type="submission" date="2016-08" db="EMBL/GenBank/DDBJ databases">
        <title>A novel genetic cassette of butanologenic Thermoanaerobacterium thermosaccharolyticum that directly convert cellulose to butanol.</title>
        <authorList>
            <person name="Li T."/>
            <person name="He J."/>
        </authorList>
    </citation>
    <scope>NUCLEOTIDE SEQUENCE [LARGE SCALE GENOMIC DNA]</scope>
    <source>
        <strain evidence="10 12">TG57</strain>
    </source>
</reference>
<dbReference type="Pfam" id="PF02255">
    <property type="entry name" value="PTS_IIA"/>
    <property type="match status" value="1"/>
</dbReference>
<dbReference type="Proteomes" id="UP000214975">
    <property type="component" value="Chromosome"/>
</dbReference>
<keyword evidence="5" id="KW-0808">Transferase</keyword>
<dbReference type="GO" id="GO:0005737">
    <property type="term" value="C:cytoplasm"/>
    <property type="evidence" value="ECO:0007669"/>
    <property type="project" value="UniProtKB-SubCell"/>
</dbReference>
<feature type="binding site" evidence="8">
    <location>
        <position position="78"/>
    </location>
    <ligand>
        <name>Mg(2+)</name>
        <dbReference type="ChEBI" id="CHEBI:18420"/>
        <note>ligand shared between all trimeric partners</note>
    </ligand>
</feature>
<keyword evidence="8" id="KW-0479">Metal-binding</keyword>
<dbReference type="FunFam" id="1.20.58.80:FF:000001">
    <property type="entry name" value="PTS system, lactose-specific IIa component"/>
    <property type="match status" value="1"/>
</dbReference>
<dbReference type="Proteomes" id="UP000215301">
    <property type="component" value="Unassembled WGS sequence"/>
</dbReference>
<evidence type="ECO:0000256" key="6">
    <source>
        <dbReference type="ARBA" id="ARBA00022683"/>
    </source>
</evidence>
<dbReference type="InterPro" id="IPR003188">
    <property type="entry name" value="PTS_IIA_lac/cel"/>
</dbReference>
<keyword evidence="6" id="KW-0598">Phosphotransferase system</keyword>
<accession>A0A231VKG0</accession>
<dbReference type="PANTHER" id="PTHR34382:SF7">
    <property type="entry name" value="PTS SYSTEM N,N'-DIACETYLCHITOBIOSE-SPECIFIC EIIA COMPONENT"/>
    <property type="match status" value="1"/>
</dbReference>
<dbReference type="AlphaFoldDB" id="A0A231VKG0"/>
<dbReference type="RefSeq" id="WP_015312490.1">
    <property type="nucleotide sequence ID" value="NZ_CP016893.1"/>
</dbReference>
<evidence type="ECO:0000313" key="11">
    <source>
        <dbReference type="EMBL" id="OXT08451.1"/>
    </source>
</evidence>
<dbReference type="PIRSF" id="PIRSF000699">
    <property type="entry name" value="PTS_IILac_III"/>
    <property type="match status" value="1"/>
</dbReference>
<dbReference type="EMBL" id="CP016893">
    <property type="protein sequence ID" value="AST57113.1"/>
    <property type="molecule type" value="Genomic_DNA"/>
</dbReference>
<gene>
    <name evidence="11" type="ORF">CE561_05195</name>
    <name evidence="10" type="ORF">Thert_00998</name>
</gene>
<dbReference type="EMBL" id="NKHD01000015">
    <property type="protein sequence ID" value="OXT08451.1"/>
    <property type="molecule type" value="Genomic_DNA"/>
</dbReference>
<feature type="active site" description="Tele-phosphohistidine intermediate" evidence="7">
    <location>
        <position position="75"/>
    </location>
</feature>
<keyword evidence="2" id="KW-0813">Transport</keyword>
<dbReference type="GO" id="GO:0016740">
    <property type="term" value="F:transferase activity"/>
    <property type="evidence" value="ECO:0007669"/>
    <property type="project" value="UniProtKB-KW"/>
</dbReference>
<evidence type="ECO:0000256" key="7">
    <source>
        <dbReference type="PIRSR" id="PIRSR000699-1"/>
    </source>
</evidence>
<evidence type="ECO:0000313" key="12">
    <source>
        <dbReference type="Proteomes" id="UP000214975"/>
    </source>
</evidence>
<keyword evidence="8" id="KW-0460">Magnesium</keyword>
<comment type="cofactor">
    <cofactor evidence="8">
        <name>Mg(2+)</name>
        <dbReference type="ChEBI" id="CHEBI:18420"/>
    </cofactor>
    <text evidence="8">Binds 1 Mg(2+) ion per trimer.</text>
</comment>
<keyword evidence="4" id="KW-0762">Sugar transport</keyword>
<organism evidence="11 13">
    <name type="scientific">Thermoanaerobacterium thermosaccharolyticum</name>
    <name type="common">Clostridium thermosaccharolyticum</name>
    <dbReference type="NCBI Taxonomy" id="1517"/>
    <lineage>
        <taxon>Bacteria</taxon>
        <taxon>Bacillati</taxon>
        <taxon>Bacillota</taxon>
        <taxon>Clostridia</taxon>
        <taxon>Thermoanaerobacterales</taxon>
        <taxon>Thermoanaerobacteraceae</taxon>
        <taxon>Thermoanaerobacterium</taxon>
    </lineage>
</organism>
<dbReference type="PROSITE" id="PS51095">
    <property type="entry name" value="PTS_EIIA_TYPE_3"/>
    <property type="match status" value="1"/>
</dbReference>
<dbReference type="GO" id="GO:0009401">
    <property type="term" value="P:phosphoenolpyruvate-dependent sugar phosphotransferase system"/>
    <property type="evidence" value="ECO:0007669"/>
    <property type="project" value="UniProtKB-KW"/>
</dbReference>
<keyword evidence="3" id="KW-0963">Cytoplasm</keyword>